<feature type="signal peptide" evidence="1">
    <location>
        <begin position="1"/>
        <end position="22"/>
    </location>
</feature>
<dbReference type="InterPro" id="IPR010297">
    <property type="entry name" value="DUF900_hydrolase"/>
</dbReference>
<evidence type="ECO:0000256" key="1">
    <source>
        <dbReference type="SAM" id="SignalP"/>
    </source>
</evidence>
<dbReference type="RefSeq" id="WP_261497148.1">
    <property type="nucleotide sequence ID" value="NZ_JAOCQF010000003.1"/>
</dbReference>
<dbReference type="PIRSF" id="PIRSF033909">
    <property type="entry name" value="UCP033909"/>
    <property type="match status" value="1"/>
</dbReference>
<proteinExistence type="predicted"/>
<evidence type="ECO:0000313" key="2">
    <source>
        <dbReference type="EMBL" id="MCT8331269.1"/>
    </source>
</evidence>
<evidence type="ECO:0000313" key="3">
    <source>
        <dbReference type="Proteomes" id="UP001205601"/>
    </source>
</evidence>
<dbReference type="Proteomes" id="UP001205601">
    <property type="component" value="Unassembled WGS sequence"/>
</dbReference>
<organism evidence="2 3">
    <name type="scientific">Albidovulum sediminis</name>
    <dbReference type="NCBI Taxonomy" id="3066345"/>
    <lineage>
        <taxon>Bacteria</taxon>
        <taxon>Pseudomonadati</taxon>
        <taxon>Pseudomonadota</taxon>
        <taxon>Alphaproteobacteria</taxon>
        <taxon>Rhodobacterales</taxon>
        <taxon>Paracoccaceae</taxon>
        <taxon>Albidovulum</taxon>
    </lineage>
</organism>
<dbReference type="GO" id="GO:0016787">
    <property type="term" value="F:hydrolase activity"/>
    <property type="evidence" value="ECO:0007669"/>
    <property type="project" value="UniProtKB-KW"/>
</dbReference>
<dbReference type="EMBL" id="JAOCQF010000003">
    <property type="protein sequence ID" value="MCT8331269.1"/>
    <property type="molecule type" value="Genomic_DNA"/>
</dbReference>
<dbReference type="SUPFAM" id="SSF53474">
    <property type="entry name" value="alpha/beta-Hydrolases"/>
    <property type="match status" value="1"/>
</dbReference>
<keyword evidence="3" id="KW-1185">Reference proteome</keyword>
<protein>
    <submittedName>
        <fullName evidence="2">Alpha/beta fold hydrolase</fullName>
    </submittedName>
</protein>
<dbReference type="InterPro" id="IPR014586">
    <property type="entry name" value="UCP033909"/>
</dbReference>
<keyword evidence="2" id="KW-0378">Hydrolase</keyword>
<name>A0ABT2NQU6_9RHOB</name>
<accession>A0ABT2NQU6</accession>
<dbReference type="PANTHER" id="PTHR36513">
    <property type="entry name" value="ABC TRANSMEMBRANE TYPE-1 DOMAIN-CONTAINING PROTEIN"/>
    <property type="match status" value="1"/>
</dbReference>
<sequence length="371" mass="39355">MNRIAFAVLTVALLTGCTPRGAVVIEPAAARTGAVETVFIGTTRAPDPESGEPFGFGRTEETRFVRLDVAVPPEREPGEIDWAPKGRAPDLSQEFVATAQDVFAGPGAFRTELARDLRRQPAGRREAIVFVHGFNTTFAEGAYRLAQLGHDLKIGATLVHYSWPSRAHPLGYAYDRDSVLFARDGLEDLLREVTAAGANRIVIAAHSIGSLLTMETLRQMSGPQDARVRDSIAGVILFSPDIDVELFHAQARAIGDLPQPFLIFTSKRDKALALSARLTGERDRLGNIDSAAEVADLAVTVMDTTAFSTGTGHFDAAHSAALLSVLGQVAAAGSVLEGEGRIGFLAGSVVTVRNATQIIMAPVAAMSGLGN</sequence>
<dbReference type="PANTHER" id="PTHR36513:SF1">
    <property type="entry name" value="TRANSMEMBRANE PROTEIN"/>
    <property type="match status" value="1"/>
</dbReference>
<dbReference type="Gene3D" id="3.40.50.1820">
    <property type="entry name" value="alpha/beta hydrolase"/>
    <property type="match status" value="1"/>
</dbReference>
<dbReference type="PROSITE" id="PS51257">
    <property type="entry name" value="PROKAR_LIPOPROTEIN"/>
    <property type="match status" value="1"/>
</dbReference>
<reference evidence="3" key="1">
    <citation type="submission" date="2023-07" db="EMBL/GenBank/DDBJ databases">
        <title>Defluviimonas sediminis sp. nov., isolated from mangrove sediment.</title>
        <authorList>
            <person name="Liu L."/>
            <person name="Li J."/>
            <person name="Huang Y."/>
            <person name="Pan J."/>
            <person name="Li M."/>
        </authorList>
    </citation>
    <scope>NUCLEOTIDE SEQUENCE [LARGE SCALE GENOMIC DNA]</scope>
    <source>
        <strain evidence="3">FT324</strain>
    </source>
</reference>
<gene>
    <name evidence="2" type="ORF">N5I32_17255</name>
</gene>
<comment type="caution">
    <text evidence="2">The sequence shown here is derived from an EMBL/GenBank/DDBJ whole genome shotgun (WGS) entry which is preliminary data.</text>
</comment>
<keyword evidence="1" id="KW-0732">Signal</keyword>
<dbReference type="Pfam" id="PF05990">
    <property type="entry name" value="DUF900"/>
    <property type="match status" value="1"/>
</dbReference>
<feature type="chain" id="PRO_5047333017" evidence="1">
    <location>
        <begin position="23"/>
        <end position="371"/>
    </location>
</feature>
<dbReference type="InterPro" id="IPR029058">
    <property type="entry name" value="AB_hydrolase_fold"/>
</dbReference>